<evidence type="ECO:0000256" key="5">
    <source>
        <dbReference type="ARBA" id="ARBA00023242"/>
    </source>
</evidence>
<dbReference type="InterPro" id="IPR007219">
    <property type="entry name" value="XnlR_reg_dom"/>
</dbReference>
<dbReference type="InterPro" id="IPR051711">
    <property type="entry name" value="Stress_Response_Reg"/>
</dbReference>
<feature type="domain" description="Xylanolytic transcriptional activator regulatory" evidence="7">
    <location>
        <begin position="193"/>
        <end position="266"/>
    </location>
</feature>
<comment type="caution">
    <text evidence="8">The sequence shown here is derived from an EMBL/GenBank/DDBJ whole genome shotgun (WGS) entry which is preliminary data.</text>
</comment>
<dbReference type="Pfam" id="PF04082">
    <property type="entry name" value="Fungal_trans"/>
    <property type="match status" value="1"/>
</dbReference>
<evidence type="ECO:0000313" key="9">
    <source>
        <dbReference type="Proteomes" id="UP001152592"/>
    </source>
</evidence>
<evidence type="ECO:0000259" key="7">
    <source>
        <dbReference type="SMART" id="SM00906"/>
    </source>
</evidence>
<dbReference type="PANTHER" id="PTHR47540">
    <property type="entry name" value="THIAMINE REPRESSIBLE GENES REGULATORY PROTEIN THI5"/>
    <property type="match status" value="1"/>
</dbReference>
<dbReference type="PANTHER" id="PTHR47540:SF6">
    <property type="entry name" value="ZN(II)2CYS6 TRANSCRIPTION FACTOR (EUROFUNG)"/>
    <property type="match status" value="1"/>
</dbReference>
<evidence type="ECO:0000256" key="2">
    <source>
        <dbReference type="ARBA" id="ARBA00023015"/>
    </source>
</evidence>
<keyword evidence="6" id="KW-0732">Signal</keyword>
<dbReference type="GO" id="GO:0006351">
    <property type="term" value="P:DNA-templated transcription"/>
    <property type="evidence" value="ECO:0007669"/>
    <property type="project" value="InterPro"/>
</dbReference>
<protein>
    <recommendedName>
        <fullName evidence="7">Xylanolytic transcriptional activator regulatory domain-containing protein</fullName>
    </recommendedName>
</protein>
<organism evidence="8 9">
    <name type="scientific">Penicillium salamii</name>
    <dbReference type="NCBI Taxonomy" id="1612424"/>
    <lineage>
        <taxon>Eukaryota</taxon>
        <taxon>Fungi</taxon>
        <taxon>Dikarya</taxon>
        <taxon>Ascomycota</taxon>
        <taxon>Pezizomycotina</taxon>
        <taxon>Eurotiomycetes</taxon>
        <taxon>Eurotiomycetidae</taxon>
        <taxon>Eurotiales</taxon>
        <taxon>Aspergillaceae</taxon>
        <taxon>Penicillium</taxon>
    </lineage>
</organism>
<dbReference type="GO" id="GO:0008270">
    <property type="term" value="F:zinc ion binding"/>
    <property type="evidence" value="ECO:0007669"/>
    <property type="project" value="InterPro"/>
</dbReference>
<keyword evidence="2" id="KW-0805">Transcription regulation</keyword>
<keyword evidence="3" id="KW-0238">DNA-binding</keyword>
<reference evidence="8" key="1">
    <citation type="submission" date="2021-07" db="EMBL/GenBank/DDBJ databases">
        <authorList>
            <person name="Branca A.L. A."/>
        </authorList>
    </citation>
    <scope>NUCLEOTIDE SEQUENCE</scope>
</reference>
<keyword evidence="4" id="KW-0804">Transcription</keyword>
<dbReference type="GO" id="GO:0043565">
    <property type="term" value="F:sequence-specific DNA binding"/>
    <property type="evidence" value="ECO:0007669"/>
    <property type="project" value="TreeGrafter"/>
</dbReference>
<name>A0A9W4JT79_9EURO</name>
<evidence type="ECO:0000256" key="3">
    <source>
        <dbReference type="ARBA" id="ARBA00023125"/>
    </source>
</evidence>
<evidence type="ECO:0000256" key="1">
    <source>
        <dbReference type="ARBA" id="ARBA00004123"/>
    </source>
</evidence>
<evidence type="ECO:0000313" key="8">
    <source>
        <dbReference type="EMBL" id="CAG8412975.1"/>
    </source>
</evidence>
<dbReference type="AlphaFoldDB" id="A0A9W4JT79"/>
<keyword evidence="5" id="KW-0539">Nucleus</keyword>
<comment type="subcellular location">
    <subcellularLocation>
        <location evidence="1">Nucleus</location>
    </subcellularLocation>
</comment>
<dbReference type="SMART" id="SM00906">
    <property type="entry name" value="Fungal_trans"/>
    <property type="match status" value="1"/>
</dbReference>
<dbReference type="GO" id="GO:0045944">
    <property type="term" value="P:positive regulation of transcription by RNA polymerase II"/>
    <property type="evidence" value="ECO:0007669"/>
    <property type="project" value="TreeGrafter"/>
</dbReference>
<feature type="signal peptide" evidence="6">
    <location>
        <begin position="1"/>
        <end position="19"/>
    </location>
</feature>
<dbReference type="EMBL" id="CAJVPD010000270">
    <property type="protein sequence ID" value="CAG8412975.1"/>
    <property type="molecule type" value="Genomic_DNA"/>
</dbReference>
<dbReference type="GO" id="GO:0005634">
    <property type="term" value="C:nucleus"/>
    <property type="evidence" value="ECO:0007669"/>
    <property type="project" value="UniProtKB-SubCell"/>
</dbReference>
<sequence>MKRGCTLTATLVFMGTSSSWSFGRRVLGMTHATLTGESLLPDLKTQLFDGHVYDLNWDGNKTNYQHIFDVSNLPTADFAKYLISSVKFHCGQLFYLFEETPFMERLEIFYQNPVKEAQNSPLWFCHFLLILAFGKMFVIQSSRKRGPAGIEHFLQAMQCMPDFNFFKADPIEKIQVMCCGALYLHSMHNRLPAYRMIGTALRIALENGMYTEMRSSCLDEDHVQRCNLVWWTVYILERRMTSLLGLPIGISEESITAPYPSIPTRAQSSNVMEMQVILCQILAKVDSTVYGTEGKLDSRYLSATQSVLRDIAKVTQRLNNSFDLYTNGSMSGTSRISAHLHIMEHQCIILTTRPLLYIFLQSKLGQSDPALMNWLRSETVKTLLHICVESAQQILRILSSLLEQGILEHFLPFDMDATSTSTISLLVAAAIDPSLLRDHSPWSQRADKILDQMVLRGNHAAKLVQSELKQLDGELAQLAMKGGVEAVLSREPYPQSTGLGQFVEAVPLVAGSEQSPLDVELDESFGQHYELSPNQMMDLANSLDLNSLSWPLSSIHDMSGLGI</sequence>
<feature type="chain" id="PRO_5040945645" description="Xylanolytic transcriptional activator regulatory domain-containing protein" evidence="6">
    <location>
        <begin position="20"/>
        <end position="563"/>
    </location>
</feature>
<accession>A0A9W4JT79</accession>
<dbReference type="Proteomes" id="UP001152592">
    <property type="component" value="Unassembled WGS sequence"/>
</dbReference>
<evidence type="ECO:0000256" key="6">
    <source>
        <dbReference type="SAM" id="SignalP"/>
    </source>
</evidence>
<gene>
    <name evidence="8" type="ORF">PSALAMII_LOCUS8893</name>
</gene>
<evidence type="ECO:0000256" key="4">
    <source>
        <dbReference type="ARBA" id="ARBA00023163"/>
    </source>
</evidence>
<proteinExistence type="predicted"/>
<dbReference type="OrthoDB" id="276685at2759"/>
<dbReference type="CDD" id="cd12148">
    <property type="entry name" value="fungal_TF_MHR"/>
    <property type="match status" value="1"/>
</dbReference>